<gene>
    <name evidence="2" type="ORF">COT42_01740</name>
</gene>
<accession>A0A2H0Y1J0</accession>
<dbReference type="EMBL" id="PEYM01000035">
    <property type="protein sequence ID" value="PIS31154.1"/>
    <property type="molecule type" value="Genomic_DNA"/>
</dbReference>
<organism evidence="2 3">
    <name type="scientific">Candidatus Saganbacteria bacterium CG08_land_8_20_14_0_20_45_16</name>
    <dbReference type="NCBI Taxonomy" id="2014293"/>
    <lineage>
        <taxon>Bacteria</taxon>
        <taxon>Bacillati</taxon>
        <taxon>Saganbacteria</taxon>
    </lineage>
</organism>
<proteinExistence type="predicted"/>
<evidence type="ECO:0000259" key="1">
    <source>
        <dbReference type="Pfam" id="PF18765"/>
    </source>
</evidence>
<reference evidence="2 3" key="1">
    <citation type="submission" date="2017-09" db="EMBL/GenBank/DDBJ databases">
        <title>Depth-based differentiation of microbial function through sediment-hosted aquifers and enrichment of novel symbionts in the deep terrestrial subsurface.</title>
        <authorList>
            <person name="Probst A.J."/>
            <person name="Ladd B."/>
            <person name="Jarett J.K."/>
            <person name="Geller-Mcgrath D.E."/>
            <person name="Sieber C.M."/>
            <person name="Emerson J.B."/>
            <person name="Anantharaman K."/>
            <person name="Thomas B.C."/>
            <person name="Malmstrom R."/>
            <person name="Stieglmeier M."/>
            <person name="Klingl A."/>
            <person name="Woyke T."/>
            <person name="Ryan C.M."/>
            <person name="Banfield J.F."/>
        </authorList>
    </citation>
    <scope>NUCLEOTIDE SEQUENCE [LARGE SCALE GENOMIC DNA]</scope>
    <source>
        <strain evidence="2">CG08_land_8_20_14_0_20_45_16</strain>
    </source>
</reference>
<dbReference type="InterPro" id="IPR052548">
    <property type="entry name" value="Type_VII_TA_antitoxin"/>
</dbReference>
<dbReference type="PANTHER" id="PTHR33933:SF1">
    <property type="entry name" value="PROTEIN ADENYLYLTRANSFERASE MNTA-RELATED"/>
    <property type="match status" value="1"/>
</dbReference>
<evidence type="ECO:0000313" key="3">
    <source>
        <dbReference type="Proteomes" id="UP000231343"/>
    </source>
</evidence>
<dbReference type="AlphaFoldDB" id="A0A2H0Y1J0"/>
<dbReference type="InterPro" id="IPR041633">
    <property type="entry name" value="Polbeta"/>
</dbReference>
<dbReference type="Pfam" id="PF18765">
    <property type="entry name" value="Polbeta"/>
    <property type="match status" value="1"/>
</dbReference>
<comment type="caution">
    <text evidence="2">The sequence shown here is derived from an EMBL/GenBank/DDBJ whole genome shotgun (WGS) entry which is preliminary data.</text>
</comment>
<dbReference type="GO" id="GO:0016740">
    <property type="term" value="F:transferase activity"/>
    <property type="evidence" value="ECO:0007669"/>
    <property type="project" value="UniProtKB-KW"/>
</dbReference>
<dbReference type="SUPFAM" id="SSF81301">
    <property type="entry name" value="Nucleotidyltransferase"/>
    <property type="match status" value="1"/>
</dbReference>
<evidence type="ECO:0000313" key="2">
    <source>
        <dbReference type="EMBL" id="PIS31154.1"/>
    </source>
</evidence>
<protein>
    <submittedName>
        <fullName evidence="2">Nucleotidyltransferase</fullName>
    </submittedName>
</protein>
<feature type="domain" description="Polymerase beta nucleotidyltransferase" evidence="1">
    <location>
        <begin position="12"/>
        <end position="103"/>
    </location>
</feature>
<dbReference type="InterPro" id="IPR043519">
    <property type="entry name" value="NT_sf"/>
</dbReference>
<dbReference type="CDD" id="cd05403">
    <property type="entry name" value="NT_KNTase_like"/>
    <property type="match status" value="1"/>
</dbReference>
<dbReference type="Proteomes" id="UP000231343">
    <property type="component" value="Unassembled WGS sequence"/>
</dbReference>
<dbReference type="Gene3D" id="3.30.460.10">
    <property type="entry name" value="Beta Polymerase, domain 2"/>
    <property type="match status" value="1"/>
</dbReference>
<keyword evidence="2" id="KW-0808">Transferase</keyword>
<dbReference type="PANTHER" id="PTHR33933">
    <property type="entry name" value="NUCLEOTIDYLTRANSFERASE"/>
    <property type="match status" value="1"/>
</dbReference>
<name>A0A2H0Y1J0_UNCSA</name>
<sequence length="104" mass="11799">MDIIKQFISELKKIYAENLQYVLLYGSQARGTSTAESDIDLLIVLDHFDNFWQENSKIKNLAYQLTFAAGKSVVISALPVTLKQYKEGATPFLLNVKKESKIIK</sequence>